<dbReference type="EMBL" id="JAFJYH010000465">
    <property type="protein sequence ID" value="KAG4411529.1"/>
    <property type="molecule type" value="Genomic_DNA"/>
</dbReference>
<evidence type="ECO:0000256" key="6">
    <source>
        <dbReference type="SAM" id="Phobius"/>
    </source>
</evidence>
<keyword evidence="6" id="KW-1133">Transmembrane helix</keyword>
<evidence type="ECO:0000256" key="1">
    <source>
        <dbReference type="ARBA" id="ARBA00001971"/>
    </source>
</evidence>
<gene>
    <name evidence="7" type="ORF">IFR04_015331</name>
</gene>
<evidence type="ECO:0000256" key="2">
    <source>
        <dbReference type="ARBA" id="ARBA00010617"/>
    </source>
</evidence>
<dbReference type="CDD" id="cd20622">
    <property type="entry name" value="CYP_TRI13-like"/>
    <property type="match status" value="1"/>
</dbReference>
<proteinExistence type="inferred from homology"/>
<dbReference type="GO" id="GO:0020037">
    <property type="term" value="F:heme binding"/>
    <property type="evidence" value="ECO:0007669"/>
    <property type="project" value="InterPro"/>
</dbReference>
<dbReference type="GO" id="GO:0016705">
    <property type="term" value="F:oxidoreductase activity, acting on paired donors, with incorporation or reduction of molecular oxygen"/>
    <property type="evidence" value="ECO:0007669"/>
    <property type="project" value="InterPro"/>
</dbReference>
<dbReference type="InterPro" id="IPR036396">
    <property type="entry name" value="Cyt_P450_sf"/>
</dbReference>
<dbReference type="InterPro" id="IPR002401">
    <property type="entry name" value="Cyt_P450_E_grp-I"/>
</dbReference>
<reference evidence="7" key="1">
    <citation type="submission" date="2021-02" db="EMBL/GenBank/DDBJ databases">
        <title>Genome sequence Cadophora malorum strain M34.</title>
        <authorList>
            <person name="Stefanovic E."/>
            <person name="Vu D."/>
            <person name="Scully C."/>
            <person name="Dijksterhuis J."/>
            <person name="Roader J."/>
            <person name="Houbraken J."/>
        </authorList>
    </citation>
    <scope>NUCLEOTIDE SEQUENCE</scope>
    <source>
        <strain evidence="7">M34</strain>
    </source>
</reference>
<dbReference type="GO" id="GO:0004497">
    <property type="term" value="F:monooxygenase activity"/>
    <property type="evidence" value="ECO:0007669"/>
    <property type="project" value="InterPro"/>
</dbReference>
<feature type="transmembrane region" description="Helical" evidence="6">
    <location>
        <begin position="7"/>
        <end position="30"/>
    </location>
</feature>
<evidence type="ECO:0000256" key="3">
    <source>
        <dbReference type="ARBA" id="ARBA00022723"/>
    </source>
</evidence>
<evidence type="ECO:0000313" key="8">
    <source>
        <dbReference type="Proteomes" id="UP000664132"/>
    </source>
</evidence>
<dbReference type="GO" id="GO:0005506">
    <property type="term" value="F:iron ion binding"/>
    <property type="evidence" value="ECO:0007669"/>
    <property type="project" value="InterPro"/>
</dbReference>
<dbReference type="PRINTS" id="PR00463">
    <property type="entry name" value="EP450I"/>
</dbReference>
<dbReference type="Gene3D" id="1.10.630.10">
    <property type="entry name" value="Cytochrome P450"/>
    <property type="match status" value="1"/>
</dbReference>
<comment type="cofactor">
    <cofactor evidence="1 5">
        <name>heme</name>
        <dbReference type="ChEBI" id="CHEBI:30413"/>
    </cofactor>
</comment>
<organism evidence="7 8">
    <name type="scientific">Cadophora malorum</name>
    <dbReference type="NCBI Taxonomy" id="108018"/>
    <lineage>
        <taxon>Eukaryota</taxon>
        <taxon>Fungi</taxon>
        <taxon>Dikarya</taxon>
        <taxon>Ascomycota</taxon>
        <taxon>Pezizomycotina</taxon>
        <taxon>Leotiomycetes</taxon>
        <taxon>Helotiales</taxon>
        <taxon>Ploettnerulaceae</taxon>
        <taxon>Cadophora</taxon>
    </lineage>
</organism>
<dbReference type="SUPFAM" id="SSF48264">
    <property type="entry name" value="Cytochrome P450"/>
    <property type="match status" value="1"/>
</dbReference>
<evidence type="ECO:0008006" key="9">
    <source>
        <dbReference type="Google" id="ProtNLM"/>
    </source>
</evidence>
<keyword evidence="3 5" id="KW-0479">Metal-binding</keyword>
<keyword evidence="8" id="KW-1185">Reference proteome</keyword>
<keyword evidence="4 5" id="KW-0408">Iron</keyword>
<name>A0A8H7SXV6_9HELO</name>
<dbReference type="InterPro" id="IPR050121">
    <property type="entry name" value="Cytochrome_P450_monoxygenase"/>
</dbReference>
<dbReference type="AlphaFoldDB" id="A0A8H7SXV6"/>
<feature type="binding site" description="axial binding residue" evidence="5">
    <location>
        <position position="526"/>
    </location>
    <ligand>
        <name>heme</name>
        <dbReference type="ChEBI" id="CHEBI:30413"/>
    </ligand>
    <ligandPart>
        <name>Fe</name>
        <dbReference type="ChEBI" id="CHEBI:18248"/>
    </ligandPart>
</feature>
<keyword evidence="6" id="KW-0812">Transmembrane</keyword>
<dbReference type="OrthoDB" id="1470350at2759"/>
<dbReference type="PRINTS" id="PR00385">
    <property type="entry name" value="P450"/>
</dbReference>
<dbReference type="InterPro" id="IPR001128">
    <property type="entry name" value="Cyt_P450"/>
</dbReference>
<dbReference type="Pfam" id="PF00067">
    <property type="entry name" value="p450"/>
    <property type="match status" value="2"/>
</dbReference>
<evidence type="ECO:0000313" key="7">
    <source>
        <dbReference type="EMBL" id="KAG4411529.1"/>
    </source>
</evidence>
<comment type="caution">
    <text evidence="7">The sequence shown here is derived from an EMBL/GenBank/DDBJ whole genome shotgun (WGS) entry which is preliminary data.</text>
</comment>
<evidence type="ECO:0000256" key="4">
    <source>
        <dbReference type="ARBA" id="ARBA00023004"/>
    </source>
</evidence>
<evidence type="ECO:0000256" key="5">
    <source>
        <dbReference type="PIRSR" id="PIRSR602401-1"/>
    </source>
</evidence>
<accession>A0A8H7SXV6</accession>
<comment type="similarity">
    <text evidence="2">Belongs to the cytochrome P450 family.</text>
</comment>
<protein>
    <recommendedName>
        <fullName evidence="9">Cytochrome P450 monooxygenase</fullName>
    </recommendedName>
</protein>
<dbReference type="PANTHER" id="PTHR24305:SF232">
    <property type="entry name" value="P450, PUTATIVE (EUROFUNG)-RELATED"/>
    <property type="match status" value="1"/>
</dbReference>
<keyword evidence="5" id="KW-0349">Heme</keyword>
<dbReference type="Proteomes" id="UP000664132">
    <property type="component" value="Unassembled WGS sequence"/>
</dbReference>
<dbReference type="PANTHER" id="PTHR24305">
    <property type="entry name" value="CYTOCHROME P450"/>
    <property type="match status" value="1"/>
</dbReference>
<keyword evidence="6" id="KW-0472">Membrane</keyword>
<sequence>MTETMSIFGFSLPTLGLLIGGLAVSFYIAYQKALPKPIPGIPYNKEVTSSILGDVVSMVKHVNKTKELLDWLVEHNVRHNSPIVQVFTRPLARPWVVVSDFREAQDVLLRRTKEFDRSQFLGDIFLGLIPGHHISMKSHDEEFKKHRRWLMDLMTPGFLHGIAAPRIYTAFEDMLDVWQEKERLAQGHAFQAPSDVYHAALDAVWSLVFGADISNSTTKSALRSLSSIQNVDLPSNLDKEVVIPETPLPAGMAAVVSLVDTLAISVTSPMPVLTHWVIRQLPQYRRNHRIRDNFIRDEVEKTRLRFEGKAEKDLEVRCAMDDIMRRELIACEKEGREPMYHSRAMYDEIFGFVVAAHDTTATTITWALKFLADNPAVQDKLRAEVLAGHAVAVAEKRAPTAAEIAKKSIPYLDAAQEEMIRCSLTEASVVRTAMTDVELLGKRIPKGTDVFFMGNGPSIFSPAFQIDDSLRSPTAKSAKDRIGSWDPSDMAKFNPERWLVAGEDGGKEFNAAAGPLLTFGLGPRGCYGRRLAYVEMKIFLTLLVWKFELQKCPVELSGYASMDALTHAPQQCFVRLKSIA</sequence>